<dbReference type="CDD" id="cd01166">
    <property type="entry name" value="KdgK"/>
    <property type="match status" value="1"/>
</dbReference>
<sequence length="302" mass="30285">MAEPGGRSVVVIGDVMTDVIVRPEGPMRRGSDCRATIRRLPGGSGANQAAWLARFGVPTRFVARVGRADHAGLSEDFRAAGIAPRLAADDGLPTGILVTLVEPGGERSFFTDRGANDALSDADLPDDLLDGAAILHVSGYALVAPGPRAAVLRLMARAKAAGVLVSVDPASAGFLADIDPAAFLDWTAGADFCFPNADEAALLAGSTDPATQLEHLGARYGTLVVKRGAAGAEALSAGRHHIAAAPAVAAIDSTGAGDAFLAAYLAAHLGGADVPGCLRAAVAAGARICTVLGGRPSALSGA</sequence>
<dbReference type="SUPFAM" id="SSF53613">
    <property type="entry name" value="Ribokinase-like"/>
    <property type="match status" value="1"/>
</dbReference>
<name>A0A931I441_9HYPH</name>
<dbReference type="Pfam" id="PF00294">
    <property type="entry name" value="PfkB"/>
    <property type="match status" value="1"/>
</dbReference>
<dbReference type="PANTHER" id="PTHR10584:SF167">
    <property type="entry name" value="PFKB DOMAIN PROTEIN"/>
    <property type="match status" value="1"/>
</dbReference>
<dbReference type="Proteomes" id="UP000631694">
    <property type="component" value="Unassembled WGS sequence"/>
</dbReference>
<evidence type="ECO:0000256" key="1">
    <source>
        <dbReference type="ARBA" id="ARBA00022679"/>
    </source>
</evidence>
<dbReference type="PROSITE" id="PS00584">
    <property type="entry name" value="PFKB_KINASES_2"/>
    <property type="match status" value="1"/>
</dbReference>
<evidence type="ECO:0000259" key="3">
    <source>
        <dbReference type="Pfam" id="PF00294"/>
    </source>
</evidence>
<dbReference type="Gene3D" id="3.40.1190.20">
    <property type="match status" value="1"/>
</dbReference>
<organism evidence="4 5">
    <name type="scientific">Methylobrevis albus</name>
    <dbReference type="NCBI Taxonomy" id="2793297"/>
    <lineage>
        <taxon>Bacteria</taxon>
        <taxon>Pseudomonadati</taxon>
        <taxon>Pseudomonadota</taxon>
        <taxon>Alphaproteobacteria</taxon>
        <taxon>Hyphomicrobiales</taxon>
        <taxon>Pleomorphomonadaceae</taxon>
        <taxon>Methylobrevis</taxon>
    </lineage>
</organism>
<evidence type="ECO:0000256" key="2">
    <source>
        <dbReference type="ARBA" id="ARBA00022777"/>
    </source>
</evidence>
<dbReference type="PANTHER" id="PTHR10584">
    <property type="entry name" value="SUGAR KINASE"/>
    <property type="match status" value="1"/>
</dbReference>
<keyword evidence="5" id="KW-1185">Reference proteome</keyword>
<comment type="caution">
    <text evidence="4">The sequence shown here is derived from an EMBL/GenBank/DDBJ whole genome shotgun (WGS) entry which is preliminary data.</text>
</comment>
<evidence type="ECO:0000313" key="5">
    <source>
        <dbReference type="Proteomes" id="UP000631694"/>
    </source>
</evidence>
<accession>A0A931I441</accession>
<reference evidence="4" key="1">
    <citation type="submission" date="2020-12" db="EMBL/GenBank/DDBJ databases">
        <title>Methylobrevis albus sp. nov., isolated from fresh water lack sediment.</title>
        <authorList>
            <person name="Zou Q."/>
        </authorList>
    </citation>
    <scope>NUCLEOTIDE SEQUENCE</scope>
    <source>
        <strain evidence="4">L22</strain>
    </source>
</reference>
<keyword evidence="1" id="KW-0808">Transferase</keyword>
<dbReference type="PROSITE" id="PS00583">
    <property type="entry name" value="PFKB_KINASES_1"/>
    <property type="match status" value="1"/>
</dbReference>
<evidence type="ECO:0000313" key="4">
    <source>
        <dbReference type="EMBL" id="MBH0239897.1"/>
    </source>
</evidence>
<dbReference type="InterPro" id="IPR011611">
    <property type="entry name" value="PfkB_dom"/>
</dbReference>
<gene>
    <name evidence="4" type="ORF">I5731_18900</name>
</gene>
<dbReference type="InterPro" id="IPR002173">
    <property type="entry name" value="Carboh/pur_kinase_PfkB_CS"/>
</dbReference>
<dbReference type="AlphaFoldDB" id="A0A931I441"/>
<feature type="domain" description="Carbohydrate kinase PfkB" evidence="3">
    <location>
        <begin position="8"/>
        <end position="296"/>
    </location>
</feature>
<dbReference type="EMBL" id="JADZLT010000056">
    <property type="protein sequence ID" value="MBH0239897.1"/>
    <property type="molecule type" value="Genomic_DNA"/>
</dbReference>
<dbReference type="InterPro" id="IPR029056">
    <property type="entry name" value="Ribokinase-like"/>
</dbReference>
<dbReference type="GO" id="GO:0016301">
    <property type="term" value="F:kinase activity"/>
    <property type="evidence" value="ECO:0007669"/>
    <property type="project" value="UniProtKB-KW"/>
</dbReference>
<dbReference type="RefSeq" id="WP_197312967.1">
    <property type="nucleotide sequence ID" value="NZ_JADZLT010000056.1"/>
</dbReference>
<proteinExistence type="predicted"/>
<keyword evidence="2 4" id="KW-0418">Kinase</keyword>
<protein>
    <submittedName>
        <fullName evidence="4">Sugar kinase</fullName>
    </submittedName>
</protein>